<name>A0A0F9HY16_9ZZZZ</name>
<evidence type="ECO:0000313" key="2">
    <source>
        <dbReference type="EMBL" id="KKL80052.1"/>
    </source>
</evidence>
<comment type="caution">
    <text evidence="2">The sequence shown here is derived from an EMBL/GenBank/DDBJ whole genome shotgun (WGS) entry which is preliminary data.</text>
</comment>
<feature type="transmembrane region" description="Helical" evidence="1">
    <location>
        <begin position="73"/>
        <end position="96"/>
    </location>
</feature>
<keyword evidence="1" id="KW-0812">Transmembrane</keyword>
<feature type="transmembrane region" description="Helical" evidence="1">
    <location>
        <begin position="108"/>
        <end position="136"/>
    </location>
</feature>
<sequence>MNIPYLIFNFIEYIIILPIIFIIFVKYLAERKGWDSPYEKTYSFVSVESIFYFTLLILIIELPDYLQIIDIDFFIYLSIAFVLILIADGVFAFTLIKIIYKKEIRESFFFTLIIMVFKFLISLCVGLLLSPLGIVIQYL</sequence>
<feature type="transmembrane region" description="Helical" evidence="1">
    <location>
        <begin position="6"/>
        <end position="29"/>
    </location>
</feature>
<reference evidence="2" key="1">
    <citation type="journal article" date="2015" name="Nature">
        <title>Complex archaea that bridge the gap between prokaryotes and eukaryotes.</title>
        <authorList>
            <person name="Spang A."/>
            <person name="Saw J.H."/>
            <person name="Jorgensen S.L."/>
            <person name="Zaremba-Niedzwiedzka K."/>
            <person name="Martijn J."/>
            <person name="Lind A.E."/>
            <person name="van Eijk R."/>
            <person name="Schleper C."/>
            <person name="Guy L."/>
            <person name="Ettema T.J."/>
        </authorList>
    </citation>
    <scope>NUCLEOTIDE SEQUENCE</scope>
</reference>
<proteinExistence type="predicted"/>
<organism evidence="2">
    <name type="scientific">marine sediment metagenome</name>
    <dbReference type="NCBI Taxonomy" id="412755"/>
    <lineage>
        <taxon>unclassified sequences</taxon>
        <taxon>metagenomes</taxon>
        <taxon>ecological metagenomes</taxon>
    </lineage>
</organism>
<dbReference type="EMBL" id="LAZR01022974">
    <property type="protein sequence ID" value="KKL80052.1"/>
    <property type="molecule type" value="Genomic_DNA"/>
</dbReference>
<keyword evidence="1" id="KW-0472">Membrane</keyword>
<dbReference type="AlphaFoldDB" id="A0A0F9HY16"/>
<protein>
    <submittedName>
        <fullName evidence="2">Uncharacterized protein</fullName>
    </submittedName>
</protein>
<gene>
    <name evidence="2" type="ORF">LCGC14_2008700</name>
</gene>
<accession>A0A0F9HY16</accession>
<evidence type="ECO:0000256" key="1">
    <source>
        <dbReference type="SAM" id="Phobius"/>
    </source>
</evidence>
<feature type="transmembrane region" description="Helical" evidence="1">
    <location>
        <begin position="41"/>
        <end position="61"/>
    </location>
</feature>
<keyword evidence="1" id="KW-1133">Transmembrane helix</keyword>